<dbReference type="eggNOG" id="arCOG04242">
    <property type="taxonomic scope" value="Archaea"/>
</dbReference>
<dbReference type="GO" id="GO:0006412">
    <property type="term" value="P:translation"/>
    <property type="evidence" value="ECO:0007669"/>
    <property type="project" value="UniProtKB-UniRule"/>
</dbReference>
<dbReference type="Gene3D" id="3.90.1180.10">
    <property type="entry name" value="Ribosomal protein L13"/>
    <property type="match status" value="1"/>
</dbReference>
<evidence type="ECO:0000256" key="3">
    <source>
        <dbReference type="ARBA" id="ARBA00023274"/>
    </source>
</evidence>
<evidence type="ECO:0000313" key="7">
    <source>
        <dbReference type="Proteomes" id="UP000008136"/>
    </source>
</evidence>
<dbReference type="GeneID" id="10394715"/>
<organism evidence="6 7">
    <name type="scientific">Archaeoglobus veneficus (strain DSM 11195 / SNP6)</name>
    <dbReference type="NCBI Taxonomy" id="693661"/>
    <lineage>
        <taxon>Archaea</taxon>
        <taxon>Methanobacteriati</taxon>
        <taxon>Methanobacteriota</taxon>
        <taxon>Archaeoglobi</taxon>
        <taxon>Archaeoglobales</taxon>
        <taxon>Archaeoglobaceae</taxon>
        <taxon>Archaeoglobus</taxon>
    </lineage>
</organism>
<gene>
    <name evidence="4" type="primary">rpl13</name>
    <name evidence="6" type="ordered locus">Arcve_1591</name>
</gene>
<dbReference type="HOGENOM" id="CLU_076922_1_0_2"/>
<dbReference type="GO" id="GO:0003729">
    <property type="term" value="F:mRNA binding"/>
    <property type="evidence" value="ECO:0007669"/>
    <property type="project" value="TreeGrafter"/>
</dbReference>
<dbReference type="PANTHER" id="PTHR11545:SF3">
    <property type="entry name" value="LARGE RIBOSOMAL SUBUNIT PROTEIN UL13"/>
    <property type="match status" value="1"/>
</dbReference>
<dbReference type="InterPro" id="IPR005822">
    <property type="entry name" value="Ribosomal_uL13"/>
</dbReference>
<sequence>MSVNVSRILKLLGDDYTVIDASGHVLGRLSSVIAKRLLNGEKIVVVNAEKAVITGDRHMVFSRYKEKYDRGSKEKGPYFPRHPERIFKRTVRGMLPWKSRRGREAFRQLKVFMGVPKELEGKQFEVVEQALLEKVSKTDKYVTLGEVSKYLGYRVEVEA</sequence>
<dbReference type="GO" id="GO:0022625">
    <property type="term" value="C:cytosolic large ribosomal subunit"/>
    <property type="evidence" value="ECO:0007669"/>
    <property type="project" value="UniProtKB-UniRule"/>
</dbReference>
<dbReference type="InterPro" id="IPR036899">
    <property type="entry name" value="Ribosomal_uL13_sf"/>
</dbReference>
<dbReference type="PROSITE" id="PS00783">
    <property type="entry name" value="RIBOSOMAL_L13"/>
    <property type="match status" value="1"/>
</dbReference>
<name>F2KPR3_ARCVS</name>
<evidence type="ECO:0000256" key="2">
    <source>
        <dbReference type="ARBA" id="ARBA00022980"/>
    </source>
</evidence>
<dbReference type="NCBIfam" id="TIGR01077">
    <property type="entry name" value="L13_A_E"/>
    <property type="match status" value="1"/>
</dbReference>
<proteinExistence type="inferred from homology"/>
<keyword evidence="2 4" id="KW-0689">Ribosomal protein</keyword>
<dbReference type="EMBL" id="CP002588">
    <property type="protein sequence ID" value="AEA47591.1"/>
    <property type="molecule type" value="Genomic_DNA"/>
</dbReference>
<comment type="function">
    <text evidence="4">This protein is one of the early assembly proteins of the 50S ribosomal subunit, although it is not seen to bind rRNA by itself. It is important during the early stages of 50S assembly.</text>
</comment>
<evidence type="ECO:0000256" key="1">
    <source>
        <dbReference type="ARBA" id="ARBA00006227"/>
    </source>
</evidence>
<dbReference type="NCBIfam" id="NF005004">
    <property type="entry name" value="PRK06394.1"/>
    <property type="match status" value="1"/>
</dbReference>
<dbReference type="InterPro" id="IPR023563">
    <property type="entry name" value="Ribosomal_uL13_CS"/>
</dbReference>
<dbReference type="STRING" id="693661.Arcve_1591"/>
<comment type="subunit">
    <text evidence="4">Part of the 50S ribosomal subunit.</text>
</comment>
<dbReference type="PANTHER" id="PTHR11545">
    <property type="entry name" value="RIBOSOMAL PROTEIN L13"/>
    <property type="match status" value="1"/>
</dbReference>
<evidence type="ECO:0000256" key="5">
    <source>
        <dbReference type="RuleBase" id="RU003877"/>
    </source>
</evidence>
<dbReference type="GO" id="GO:0003735">
    <property type="term" value="F:structural constituent of ribosome"/>
    <property type="evidence" value="ECO:0007669"/>
    <property type="project" value="UniProtKB-UniRule"/>
</dbReference>
<dbReference type="RefSeq" id="WP_013684248.1">
    <property type="nucleotide sequence ID" value="NC_015320.1"/>
</dbReference>
<dbReference type="CDD" id="cd00392">
    <property type="entry name" value="Ribosomal_L13"/>
    <property type="match status" value="1"/>
</dbReference>
<dbReference type="KEGG" id="ave:Arcve_1591"/>
<evidence type="ECO:0000256" key="4">
    <source>
        <dbReference type="HAMAP-Rule" id="MF_01366"/>
    </source>
</evidence>
<dbReference type="Proteomes" id="UP000008136">
    <property type="component" value="Chromosome"/>
</dbReference>
<dbReference type="InterPro" id="IPR005823">
    <property type="entry name" value="Ribosomal_uL13_bac-type"/>
</dbReference>
<dbReference type="InterPro" id="IPR005755">
    <property type="entry name" value="Ribosomal_uL13_euk/arc"/>
</dbReference>
<keyword evidence="3 4" id="KW-0687">Ribonucleoprotein</keyword>
<protein>
    <recommendedName>
        <fullName evidence="4">Large ribosomal subunit protein uL13</fullName>
    </recommendedName>
</protein>
<dbReference type="AlphaFoldDB" id="F2KPR3"/>
<dbReference type="GO" id="GO:0017148">
    <property type="term" value="P:negative regulation of translation"/>
    <property type="evidence" value="ECO:0007669"/>
    <property type="project" value="TreeGrafter"/>
</dbReference>
<accession>F2KPR3</accession>
<dbReference type="PIRSF" id="PIRSF002181">
    <property type="entry name" value="Ribosomal_L13"/>
    <property type="match status" value="1"/>
</dbReference>
<dbReference type="HAMAP" id="MF_01366">
    <property type="entry name" value="Ribosomal_uL13"/>
    <property type="match status" value="1"/>
</dbReference>
<reference evidence="6 7" key="1">
    <citation type="submission" date="2011-03" db="EMBL/GenBank/DDBJ databases">
        <title>The complete genome of Archaeoglobus veneficus SNP6.</title>
        <authorList>
            <consortium name="US DOE Joint Genome Institute (JGI-PGF)"/>
            <person name="Lucas S."/>
            <person name="Copeland A."/>
            <person name="Lapidus A."/>
            <person name="Bruce D."/>
            <person name="Goodwin L."/>
            <person name="Pitluck S."/>
            <person name="Kyrpides N."/>
            <person name="Mavromatis K."/>
            <person name="Pagani I."/>
            <person name="Ivanova N."/>
            <person name="Mikhailova N."/>
            <person name="Lu M."/>
            <person name="Detter J.C."/>
            <person name="Tapia R."/>
            <person name="Han C."/>
            <person name="Land M."/>
            <person name="Hauser L."/>
            <person name="Markowitz V."/>
            <person name="Cheng J.-F."/>
            <person name="Hugenholtz P."/>
            <person name="Woyke T."/>
            <person name="Wu D."/>
            <person name="Spring S."/>
            <person name="Brambilla E."/>
            <person name="Klenk H.-P."/>
            <person name="Eisen J.A."/>
        </authorList>
    </citation>
    <scope>NUCLEOTIDE SEQUENCE [LARGE SCALE GENOMIC DNA]</scope>
    <source>
        <strain>SNP6</strain>
    </source>
</reference>
<evidence type="ECO:0000313" key="6">
    <source>
        <dbReference type="EMBL" id="AEA47591.1"/>
    </source>
</evidence>
<comment type="similarity">
    <text evidence="1 4 5">Belongs to the universal ribosomal protein uL13 family.</text>
</comment>
<dbReference type="Pfam" id="PF00572">
    <property type="entry name" value="Ribosomal_L13"/>
    <property type="match status" value="1"/>
</dbReference>
<dbReference type="SUPFAM" id="SSF52161">
    <property type="entry name" value="Ribosomal protein L13"/>
    <property type="match status" value="1"/>
</dbReference>
<keyword evidence="7" id="KW-1185">Reference proteome</keyword>
<dbReference type="OrthoDB" id="7668at2157"/>